<dbReference type="PROSITE" id="PS50181">
    <property type="entry name" value="FBOX"/>
    <property type="match status" value="1"/>
</dbReference>
<accession>A0A1V0SJP5</accession>
<reference evidence="2" key="1">
    <citation type="journal article" date="2017" name="Science">
        <title>Giant viruses with an expanded complement of translation system components.</title>
        <authorList>
            <person name="Schulz F."/>
            <person name="Yutin N."/>
            <person name="Ivanova N.N."/>
            <person name="Ortega D.R."/>
            <person name="Lee T.K."/>
            <person name="Vierheilig J."/>
            <person name="Daims H."/>
            <person name="Horn M."/>
            <person name="Wagner M."/>
            <person name="Jensen G.J."/>
            <person name="Kyrpides N.C."/>
            <person name="Koonin E.V."/>
            <person name="Woyke T."/>
        </authorList>
    </citation>
    <scope>NUCLEOTIDE SEQUENCE</scope>
    <source>
        <strain evidence="2">KNV1</strain>
    </source>
</reference>
<name>A0A1V0SJP5_9VIRU</name>
<organism evidence="2">
    <name type="scientific">Klosneuvirus KNV1</name>
    <dbReference type="NCBI Taxonomy" id="1977640"/>
    <lineage>
        <taxon>Viruses</taxon>
        <taxon>Varidnaviria</taxon>
        <taxon>Bamfordvirae</taxon>
        <taxon>Nucleocytoviricota</taxon>
        <taxon>Megaviricetes</taxon>
        <taxon>Imitervirales</taxon>
        <taxon>Mimiviridae</taxon>
        <taxon>Klosneuvirinae</taxon>
        <taxon>Klosneuvirus</taxon>
    </lineage>
</organism>
<feature type="domain" description="F-box" evidence="1">
    <location>
        <begin position="1"/>
        <end position="45"/>
    </location>
</feature>
<proteinExistence type="predicted"/>
<dbReference type="CDD" id="cd09917">
    <property type="entry name" value="F-box_SF"/>
    <property type="match status" value="1"/>
</dbReference>
<sequence>MESLPNDMYREIMKLLDYSSICAFYDTCKSFRILPEEEIKKYRILSNVTPNKIRRHDNKVVISKDQIEWIIRNLTQESIIQIILNHTNFKVDNRYSSLIEAKIYKTIRPTEYNYVFLHTMIKYNIPEKIHTTRYRLDSTYHKHSFNFRISSVELANIIMNQ</sequence>
<evidence type="ECO:0000313" key="2">
    <source>
        <dbReference type="EMBL" id="ARF11947.1"/>
    </source>
</evidence>
<dbReference type="SUPFAM" id="SSF81383">
    <property type="entry name" value="F-box domain"/>
    <property type="match status" value="1"/>
</dbReference>
<dbReference type="InterPro" id="IPR036047">
    <property type="entry name" value="F-box-like_dom_sf"/>
</dbReference>
<gene>
    <name evidence="2" type="ORF">Klosneuvirus_3_82</name>
</gene>
<dbReference type="Pfam" id="PF00646">
    <property type="entry name" value="F-box"/>
    <property type="match status" value="1"/>
</dbReference>
<dbReference type="InterPro" id="IPR001810">
    <property type="entry name" value="F-box_dom"/>
</dbReference>
<dbReference type="EMBL" id="KY684110">
    <property type="protein sequence ID" value="ARF11947.1"/>
    <property type="molecule type" value="Genomic_DNA"/>
</dbReference>
<protein>
    <recommendedName>
        <fullName evidence="1">F-box domain-containing protein</fullName>
    </recommendedName>
</protein>
<evidence type="ECO:0000259" key="1">
    <source>
        <dbReference type="PROSITE" id="PS50181"/>
    </source>
</evidence>